<comment type="pathway">
    <text evidence="2 15">Bacterial outer membrane biogenesis; LPS core biosynthesis.</text>
</comment>
<keyword evidence="10 15" id="KW-0067">ATP-binding</keyword>
<dbReference type="GO" id="GO:0005524">
    <property type="term" value="F:ATP binding"/>
    <property type="evidence" value="ECO:0007669"/>
    <property type="project" value="UniProtKB-UniRule"/>
</dbReference>
<dbReference type="GO" id="GO:0016301">
    <property type="term" value="F:kinase activity"/>
    <property type="evidence" value="ECO:0007669"/>
    <property type="project" value="UniProtKB-KW"/>
</dbReference>
<comment type="similarity">
    <text evidence="3 15">Belongs to the protein kinase superfamily. KdkA/RfaP family.</text>
</comment>
<keyword evidence="5 15" id="KW-1003">Cell membrane</keyword>
<evidence type="ECO:0000256" key="14">
    <source>
        <dbReference type="ARBA" id="ARBA00034417"/>
    </source>
</evidence>
<dbReference type="RefSeq" id="WP_141518994.1">
    <property type="nucleotide sequence ID" value="NZ_VICE01000108.1"/>
</dbReference>
<dbReference type="HAMAP" id="MF_00521">
    <property type="entry name" value="KDO_kinase"/>
    <property type="match status" value="1"/>
</dbReference>
<evidence type="ECO:0000313" key="17">
    <source>
        <dbReference type="Proteomes" id="UP000318212"/>
    </source>
</evidence>
<dbReference type="GO" id="GO:0016773">
    <property type="term" value="F:phosphotransferase activity, alcohol group as acceptor"/>
    <property type="evidence" value="ECO:0007669"/>
    <property type="project" value="UniProtKB-UniRule"/>
</dbReference>
<evidence type="ECO:0000256" key="3">
    <source>
        <dbReference type="ARBA" id="ARBA00010327"/>
    </source>
</evidence>
<evidence type="ECO:0000313" key="16">
    <source>
        <dbReference type="EMBL" id="TQD42358.1"/>
    </source>
</evidence>
<evidence type="ECO:0000256" key="15">
    <source>
        <dbReference type="HAMAP-Rule" id="MF_00521"/>
    </source>
</evidence>
<dbReference type="Gene3D" id="1.10.510.10">
    <property type="entry name" value="Transferase(Phosphotransferase) domain 1"/>
    <property type="match status" value="1"/>
</dbReference>
<dbReference type="InterPro" id="IPR022826">
    <property type="entry name" value="KDO_kinase"/>
</dbReference>
<dbReference type="InterPro" id="IPR011009">
    <property type="entry name" value="Kinase-like_dom_sf"/>
</dbReference>
<comment type="caution">
    <text evidence="16">The sequence shown here is derived from an EMBL/GenBank/DDBJ whole genome shotgun (WGS) entry which is preliminary data.</text>
</comment>
<keyword evidence="12 15" id="KW-0472">Membrane</keyword>
<feature type="active site" evidence="15">
    <location>
        <position position="175"/>
    </location>
</feature>
<organism evidence="16 17">
    <name type="scientific">Marilutibacter aestuarii</name>
    <dbReference type="NCBI Taxonomy" id="1706195"/>
    <lineage>
        <taxon>Bacteria</taxon>
        <taxon>Pseudomonadati</taxon>
        <taxon>Pseudomonadota</taxon>
        <taxon>Gammaproteobacteria</taxon>
        <taxon>Lysobacterales</taxon>
        <taxon>Lysobacteraceae</taxon>
        <taxon>Marilutibacter</taxon>
    </lineage>
</organism>
<dbReference type="EMBL" id="VICE01000108">
    <property type="protein sequence ID" value="TQD42358.1"/>
    <property type="molecule type" value="Genomic_DNA"/>
</dbReference>
<proteinExistence type="inferred from homology"/>
<comment type="subcellular location">
    <subcellularLocation>
        <location evidence="1 15">Cell inner membrane</location>
        <topology evidence="1 15">Peripheral membrane protein</topology>
        <orientation evidence="1 15">Cytoplasmic side</orientation>
    </subcellularLocation>
</comment>
<dbReference type="AlphaFoldDB" id="A0A508A375"/>
<dbReference type="EC" id="2.7.1.166" evidence="4 15"/>
<dbReference type="NCBIfam" id="NF002475">
    <property type="entry name" value="PRK01723.1"/>
    <property type="match status" value="1"/>
</dbReference>
<evidence type="ECO:0000256" key="13">
    <source>
        <dbReference type="ARBA" id="ARBA00029511"/>
    </source>
</evidence>
<keyword evidence="6 15" id="KW-0997">Cell inner membrane</keyword>
<evidence type="ECO:0000256" key="2">
    <source>
        <dbReference type="ARBA" id="ARBA00004713"/>
    </source>
</evidence>
<dbReference type="Proteomes" id="UP000318212">
    <property type="component" value="Unassembled WGS sequence"/>
</dbReference>
<gene>
    <name evidence="15" type="primary">kdkA</name>
    <name evidence="16" type="ORF">FKV25_11780</name>
</gene>
<dbReference type="OrthoDB" id="6854449at2"/>
<evidence type="ECO:0000256" key="12">
    <source>
        <dbReference type="ARBA" id="ARBA00023136"/>
    </source>
</evidence>
<accession>A0A508A375</accession>
<evidence type="ECO:0000256" key="9">
    <source>
        <dbReference type="ARBA" id="ARBA00022777"/>
    </source>
</evidence>
<keyword evidence="11 15" id="KW-0448">Lipopolysaccharide biosynthesis</keyword>
<reference evidence="16 17" key="1">
    <citation type="submission" date="2019-06" db="EMBL/GenBank/DDBJ databases">
        <title>Lysobacter alkalisoli sp. nov. isolated from saline soil.</title>
        <authorList>
            <person name="Sun J.-Q."/>
            <person name="Xu L."/>
        </authorList>
    </citation>
    <scope>NUCLEOTIDE SEQUENCE [LARGE SCALE GENOMIC DNA]</scope>
    <source>
        <strain evidence="16 17">JCM 31130</strain>
    </source>
</reference>
<dbReference type="GO" id="GO:0009244">
    <property type="term" value="P:lipopolysaccharide core region biosynthetic process"/>
    <property type="evidence" value="ECO:0007669"/>
    <property type="project" value="UniProtKB-UniRule"/>
</dbReference>
<evidence type="ECO:0000256" key="11">
    <source>
        <dbReference type="ARBA" id="ARBA00022985"/>
    </source>
</evidence>
<dbReference type="Pfam" id="PF06293">
    <property type="entry name" value="Kdo"/>
    <property type="match status" value="1"/>
</dbReference>
<comment type="catalytic activity">
    <reaction evidence="14 15">
        <text>an alpha-Kdo-(2-&gt;6)-lipid IVA + ATP = a 4-O-phospho-alpha-Kdo-(2-&gt;6)-lipid IVA + ADP + H(+)</text>
        <dbReference type="Rhea" id="RHEA:74271"/>
        <dbReference type="ChEBI" id="CHEBI:15378"/>
        <dbReference type="ChEBI" id="CHEBI:30616"/>
        <dbReference type="ChEBI" id="CHEBI:176428"/>
        <dbReference type="ChEBI" id="CHEBI:193140"/>
        <dbReference type="ChEBI" id="CHEBI:456216"/>
        <dbReference type="EC" id="2.7.1.166"/>
    </reaction>
</comment>
<evidence type="ECO:0000256" key="1">
    <source>
        <dbReference type="ARBA" id="ARBA00004515"/>
    </source>
</evidence>
<dbReference type="GO" id="GO:0005886">
    <property type="term" value="C:plasma membrane"/>
    <property type="evidence" value="ECO:0007669"/>
    <property type="project" value="UniProtKB-SubCell"/>
</dbReference>
<evidence type="ECO:0000256" key="4">
    <source>
        <dbReference type="ARBA" id="ARBA00011988"/>
    </source>
</evidence>
<evidence type="ECO:0000256" key="7">
    <source>
        <dbReference type="ARBA" id="ARBA00022679"/>
    </source>
</evidence>
<comment type="function">
    <text evidence="15">Catalyzes the ATP-dependent phosphorylation of the 3-deoxy-D-manno-octulosonic acid (Kdo) residue in Kdo-lipid IV(A) at the 4-OH position.</text>
</comment>
<keyword evidence="17" id="KW-1185">Reference proteome</keyword>
<evidence type="ECO:0000256" key="5">
    <source>
        <dbReference type="ARBA" id="ARBA00022475"/>
    </source>
</evidence>
<dbReference type="UniPathway" id="UPA00958"/>
<keyword evidence="9 15" id="KW-0418">Kinase</keyword>
<protein>
    <recommendedName>
        <fullName evidence="13 15">3-deoxy-D-manno-octulosonic acid kinase</fullName>
        <shortName evidence="15">Kdo kinase</shortName>
        <ecNumber evidence="4 15">2.7.1.166</ecNumber>
    </recommendedName>
</protein>
<dbReference type="SUPFAM" id="SSF56112">
    <property type="entry name" value="Protein kinase-like (PK-like)"/>
    <property type="match status" value="1"/>
</dbReference>
<sequence>MTGYDATEGLTPFRDDTGYGAILFDLERVRQVAPEWFSPAYWGDKARAVESGGRGGAWFVDTPVGPAVLRRYLRGGVAAHFSRDRYWWHGSNRTRSFAEFRLTRSVIRRGLQVPRPIAAYYRREGLRYQAAILLDRIEDVRSLADRAAVAADGAPWEAAGRLVARSHRIGLDHADLNAHNLLFNSAGAGWVIDLDRGELRIPATGWRERNLSRLQRSLLKLRGERPVEDVKRDYARLRSAYDAVWARGY</sequence>
<name>A0A508A375_9GAMM</name>
<keyword evidence="7 15" id="KW-0808">Transferase</keyword>
<evidence type="ECO:0000256" key="6">
    <source>
        <dbReference type="ARBA" id="ARBA00022519"/>
    </source>
</evidence>
<keyword evidence="8 15" id="KW-0547">Nucleotide-binding</keyword>
<evidence type="ECO:0000256" key="10">
    <source>
        <dbReference type="ARBA" id="ARBA00022840"/>
    </source>
</evidence>
<evidence type="ECO:0000256" key="8">
    <source>
        <dbReference type="ARBA" id="ARBA00022741"/>
    </source>
</evidence>